<dbReference type="EMBL" id="ALAO01000056">
    <property type="protein sequence ID" value="EKO40665.1"/>
    <property type="molecule type" value="Genomic_DNA"/>
</dbReference>
<evidence type="ECO:0000256" key="9">
    <source>
        <dbReference type="SAM" id="SignalP"/>
    </source>
</evidence>
<dbReference type="PANTHER" id="PTHR12815">
    <property type="entry name" value="SORTING AND ASSEMBLY MACHINERY SAMM50 PROTEIN FAMILY MEMBER"/>
    <property type="match status" value="1"/>
</dbReference>
<dbReference type="InterPro" id="IPR034746">
    <property type="entry name" value="POTRA"/>
</dbReference>
<evidence type="ECO:0000256" key="5">
    <source>
        <dbReference type="ARBA" id="ARBA00022737"/>
    </source>
</evidence>
<evidence type="ECO:0000313" key="11">
    <source>
        <dbReference type="EMBL" id="EKO40665.1"/>
    </source>
</evidence>
<dbReference type="Gene3D" id="2.40.160.50">
    <property type="entry name" value="membrane protein fhac: a member of the omp85/tpsb transporter family"/>
    <property type="match status" value="1"/>
</dbReference>
<feature type="domain" description="POTRA" evidence="10">
    <location>
        <begin position="484"/>
        <end position="557"/>
    </location>
</feature>
<evidence type="ECO:0000256" key="4">
    <source>
        <dbReference type="ARBA" id="ARBA00022729"/>
    </source>
</evidence>
<keyword evidence="5" id="KW-0677">Repeat</keyword>
<reference evidence="11 12" key="1">
    <citation type="submission" date="2012-07" db="EMBL/GenBank/DDBJ databases">
        <title>Draft genome sequence of Desulfovibrio magneticus str. Maddingley MBC34 obtained from a metagenomic sequence of a methanogenic enrichment isolated from coal-seam formation water in Victoria, Australia.</title>
        <authorList>
            <person name="Greenfield P."/>
            <person name="Hendry P."/>
            <person name="Li D."/>
            <person name="Rosewarne C.P."/>
            <person name="Tran-Dinh N."/>
            <person name="Elbourne L.D.H."/>
            <person name="Paulsen I.T."/>
            <person name="Midgley D.J."/>
        </authorList>
    </citation>
    <scope>NUCLEOTIDE SEQUENCE [LARGE SCALE GENOMIC DNA]</scope>
    <source>
        <strain evidence="12">Maddingley MBC34</strain>
    </source>
</reference>
<evidence type="ECO:0000256" key="1">
    <source>
        <dbReference type="ARBA" id="ARBA00004370"/>
    </source>
</evidence>
<keyword evidence="2" id="KW-1134">Transmembrane beta strand</keyword>
<feature type="domain" description="POTRA" evidence="10">
    <location>
        <begin position="310"/>
        <end position="396"/>
    </location>
</feature>
<dbReference type="GO" id="GO:0009279">
    <property type="term" value="C:cell outer membrane"/>
    <property type="evidence" value="ECO:0007669"/>
    <property type="project" value="UniProtKB-UniRule"/>
</dbReference>
<evidence type="ECO:0000259" key="10">
    <source>
        <dbReference type="PROSITE" id="PS51779"/>
    </source>
</evidence>
<name>K6GUW8_9BACT</name>
<evidence type="ECO:0000256" key="7">
    <source>
        <dbReference type="ARBA" id="ARBA00023237"/>
    </source>
</evidence>
<evidence type="ECO:0000256" key="8">
    <source>
        <dbReference type="NCBIfam" id="TIGR03303"/>
    </source>
</evidence>
<evidence type="ECO:0000256" key="3">
    <source>
        <dbReference type="ARBA" id="ARBA00022692"/>
    </source>
</evidence>
<keyword evidence="3" id="KW-0812">Transmembrane</keyword>
<comment type="subcellular location">
    <subcellularLocation>
        <location evidence="1">Membrane</location>
    </subcellularLocation>
</comment>
<proteinExistence type="inferred from homology"/>
<dbReference type="PATRIC" id="fig|1206767.3.peg.584"/>
<sequence length="886" mass="97111">MRGMKRIGLKGLLLAALLLLAAGQALAQSGKVLVVPFAVNAADALHSVQGSLPAILAEKLKALGVTAQVESGKTAVDAAAARKLAGAARAEYVVFGSISKVGEGLSLDARVAKVGGGEPQAVFASASTVMGLDAAAAQLADKIKPLVAVSSAPGGGSDRIVEVDVEGNSILDKEVVILKVKSQVNQAYDPKTVNDDVKKLFDMGYFDDVQVRLDNVAGGKRLTFVVKEKPRIQAIGVTGNGDVKKDDILEAMSTKAGGVLNLKVLADDLGKIRELYSKKGYYKTEVTYELEQTDPRIARLNIVIKEPKKLYIKEVKIEGAKQISAGDLKDELATSTRHFWSWVTGSGVLKEEMLERDAAALEAYYANRGFVDARVGQPEVIYGDDGITVIFRVEEGDRYKVGSVAFSGDLLFDQPKLMDRVKLDELSAKGEYFNRSVVRDDLNSLAELYADDGYAFAEADVDMQKHADTKTIDITYMIVKGRKVYVRRVTIEGNDKTRDNVIRREVKLADGDMFSGSKLRRSNERLDKLEYFEKVDIETVPTDNPGEVDIKVKVKDKNTGAISLGAGYSTSDSVFFGGSVEEKNLFGKGYHAKFQGMFSGKSSRGILSFTNPYVYDSKLSVGADLYQVYRAYDDFKKSTSGAKIRFAYPLGEYTILSWDYRLDHYHIYHTNPMASSVISQSAGWHWSSSVFASIDRDTVDSATKPTKGTKNTLSLEYAGGAVGGDDAFVKPLFTSNFFYPLPMDLVFHWRGQAGVLLPNSGGDIPVYERFYLGGINNVRGYELDKISPKDPWTGERIGGKAEFFTNFETIFPISKSNGLFGVAFFDAGNSWREYNQVCWDFYRAVGAGVRWYSPLGLIRVEYGYGLDADKHNLQPSQIGFSMGQTF</sequence>
<evidence type="ECO:0000256" key="2">
    <source>
        <dbReference type="ARBA" id="ARBA00022452"/>
    </source>
</evidence>
<dbReference type="PANTHER" id="PTHR12815:SF23">
    <property type="entry name" value="OUTER MEMBRANE PROTEIN ASSEMBLY FACTOR BAMA"/>
    <property type="match status" value="1"/>
</dbReference>
<dbReference type="HAMAP" id="MF_01430">
    <property type="entry name" value="OM_assembly_BamA"/>
    <property type="match status" value="1"/>
</dbReference>
<dbReference type="Pfam" id="PF07244">
    <property type="entry name" value="POTRA"/>
    <property type="match status" value="5"/>
</dbReference>
<dbReference type="Gene3D" id="3.10.20.310">
    <property type="entry name" value="membrane protein fhac"/>
    <property type="match status" value="5"/>
</dbReference>
<evidence type="ECO:0000256" key="6">
    <source>
        <dbReference type="ARBA" id="ARBA00023136"/>
    </source>
</evidence>
<dbReference type="AlphaFoldDB" id="K6GUW8"/>
<feature type="domain" description="POTRA" evidence="10">
    <location>
        <begin position="158"/>
        <end position="229"/>
    </location>
</feature>
<dbReference type="Proteomes" id="UP000006272">
    <property type="component" value="Unassembled WGS sequence"/>
</dbReference>
<keyword evidence="7" id="KW-0998">Cell outer membrane</keyword>
<evidence type="ECO:0000313" key="12">
    <source>
        <dbReference type="Proteomes" id="UP000006272"/>
    </source>
</evidence>
<protein>
    <recommendedName>
        <fullName evidence="8">Outer membrane protein assembly factor BamA</fullName>
    </recommendedName>
</protein>
<dbReference type="GO" id="GO:0071709">
    <property type="term" value="P:membrane assembly"/>
    <property type="evidence" value="ECO:0007669"/>
    <property type="project" value="InterPro"/>
</dbReference>
<keyword evidence="4 9" id="KW-0732">Signal</keyword>
<feature type="signal peptide" evidence="9">
    <location>
        <begin position="1"/>
        <end position="27"/>
    </location>
</feature>
<dbReference type="InterPro" id="IPR039910">
    <property type="entry name" value="D15-like"/>
</dbReference>
<comment type="caution">
    <text evidence="11">The sequence shown here is derived from an EMBL/GenBank/DDBJ whole genome shotgun (WGS) entry which is preliminary data.</text>
</comment>
<dbReference type="NCBIfam" id="TIGR03303">
    <property type="entry name" value="OM_YaeT"/>
    <property type="match status" value="1"/>
</dbReference>
<dbReference type="InterPro" id="IPR023707">
    <property type="entry name" value="OM_assembly_BamA"/>
</dbReference>
<dbReference type="InterPro" id="IPR000184">
    <property type="entry name" value="Bac_surfAg_D15"/>
</dbReference>
<feature type="domain" description="POTRA" evidence="10">
    <location>
        <begin position="230"/>
        <end position="307"/>
    </location>
</feature>
<dbReference type="PROSITE" id="PS51779">
    <property type="entry name" value="POTRA"/>
    <property type="match status" value="4"/>
</dbReference>
<dbReference type="Pfam" id="PF01103">
    <property type="entry name" value="Omp85"/>
    <property type="match status" value="1"/>
</dbReference>
<dbReference type="PIRSF" id="PIRSF006076">
    <property type="entry name" value="OM_assembly_OMP85"/>
    <property type="match status" value="1"/>
</dbReference>
<accession>K6GUW8</accession>
<organism evidence="11 12">
    <name type="scientific">Solidesulfovibrio magneticus str. Maddingley MBC34</name>
    <dbReference type="NCBI Taxonomy" id="1206767"/>
    <lineage>
        <taxon>Bacteria</taxon>
        <taxon>Pseudomonadati</taxon>
        <taxon>Thermodesulfobacteriota</taxon>
        <taxon>Desulfovibrionia</taxon>
        <taxon>Desulfovibrionales</taxon>
        <taxon>Desulfovibrionaceae</taxon>
        <taxon>Solidesulfovibrio</taxon>
    </lineage>
</organism>
<gene>
    <name evidence="11" type="ORF">B193_0616</name>
</gene>
<keyword evidence="6" id="KW-0472">Membrane</keyword>
<feature type="chain" id="PRO_5039916073" description="Outer membrane protein assembly factor BamA" evidence="9">
    <location>
        <begin position="28"/>
        <end position="886"/>
    </location>
</feature>
<dbReference type="InterPro" id="IPR010827">
    <property type="entry name" value="BamA/TamA_POTRA"/>
</dbReference>